<dbReference type="PANTHER" id="PTHR24223">
    <property type="entry name" value="ATP-BINDING CASSETTE SUB-FAMILY C"/>
    <property type="match status" value="1"/>
</dbReference>
<sequence length="102" mass="11413">MDEATASVDFDTDDRIQRTIRGAEFANSTSFCIAHSLRTNIDYNRVLVLDKGRGTEFNAPWNLLQHKGGIFRSTCEKSGEHKHLVVTTQRKSQLATASTSIQ</sequence>
<dbReference type="PANTHER" id="PTHR24223:SF456">
    <property type="entry name" value="MULTIDRUG RESISTANCE-ASSOCIATED PROTEIN LETHAL(2)03659"/>
    <property type="match status" value="1"/>
</dbReference>
<organism evidence="5 6">
    <name type="scientific">Coemansia aciculifera</name>
    <dbReference type="NCBI Taxonomy" id="417176"/>
    <lineage>
        <taxon>Eukaryota</taxon>
        <taxon>Fungi</taxon>
        <taxon>Fungi incertae sedis</taxon>
        <taxon>Zoopagomycota</taxon>
        <taxon>Kickxellomycotina</taxon>
        <taxon>Kickxellomycetes</taxon>
        <taxon>Kickxellales</taxon>
        <taxon>Kickxellaceae</taxon>
        <taxon>Coemansia</taxon>
    </lineage>
</organism>
<evidence type="ECO:0000313" key="5">
    <source>
        <dbReference type="EMBL" id="KAJ2859708.1"/>
    </source>
</evidence>
<evidence type="ECO:0000256" key="3">
    <source>
        <dbReference type="ARBA" id="ARBA00022741"/>
    </source>
</evidence>
<dbReference type="InterPro" id="IPR027417">
    <property type="entry name" value="P-loop_NTPase"/>
</dbReference>
<evidence type="ECO:0000256" key="4">
    <source>
        <dbReference type="ARBA" id="ARBA00022840"/>
    </source>
</evidence>
<accession>A0A9W8IF41</accession>
<protein>
    <recommendedName>
        <fullName evidence="7">P-loop containing nucleoside triphosphate hydrolase protein</fullName>
    </recommendedName>
</protein>
<proteinExistence type="inferred from homology"/>
<evidence type="ECO:0000256" key="1">
    <source>
        <dbReference type="ARBA" id="ARBA00004141"/>
    </source>
</evidence>
<keyword evidence="4" id="KW-0067">ATP-binding</keyword>
<dbReference type="SUPFAM" id="SSF52540">
    <property type="entry name" value="P-loop containing nucleoside triphosphate hydrolases"/>
    <property type="match status" value="1"/>
</dbReference>
<keyword evidence="6" id="KW-1185">Reference proteome</keyword>
<evidence type="ECO:0000313" key="6">
    <source>
        <dbReference type="Proteomes" id="UP001140074"/>
    </source>
</evidence>
<comment type="similarity">
    <text evidence="2">Belongs to the ABC transporter superfamily. ABCC family. Conjugate transporter (TC 3.A.1.208) subfamily.</text>
</comment>
<gene>
    <name evidence="5" type="ORF">GGH94_005954</name>
</gene>
<dbReference type="Proteomes" id="UP001140074">
    <property type="component" value="Unassembled WGS sequence"/>
</dbReference>
<comment type="caution">
    <text evidence="5">The sequence shown here is derived from an EMBL/GenBank/DDBJ whole genome shotgun (WGS) entry which is preliminary data.</text>
</comment>
<evidence type="ECO:0008006" key="7">
    <source>
        <dbReference type="Google" id="ProtNLM"/>
    </source>
</evidence>
<dbReference type="GO" id="GO:0042626">
    <property type="term" value="F:ATPase-coupled transmembrane transporter activity"/>
    <property type="evidence" value="ECO:0007669"/>
    <property type="project" value="TreeGrafter"/>
</dbReference>
<dbReference type="InterPro" id="IPR050173">
    <property type="entry name" value="ABC_transporter_C-like"/>
</dbReference>
<dbReference type="Gene3D" id="3.40.50.300">
    <property type="entry name" value="P-loop containing nucleotide triphosphate hydrolases"/>
    <property type="match status" value="1"/>
</dbReference>
<evidence type="ECO:0000256" key="2">
    <source>
        <dbReference type="ARBA" id="ARBA00009726"/>
    </source>
</evidence>
<keyword evidence="3" id="KW-0547">Nucleotide-binding</keyword>
<comment type="subcellular location">
    <subcellularLocation>
        <location evidence="1">Membrane</location>
        <topology evidence="1">Multi-pass membrane protein</topology>
    </subcellularLocation>
</comment>
<dbReference type="GO" id="GO:0016020">
    <property type="term" value="C:membrane"/>
    <property type="evidence" value="ECO:0007669"/>
    <property type="project" value="UniProtKB-SubCell"/>
</dbReference>
<name>A0A9W8IF41_9FUNG</name>
<dbReference type="GO" id="GO:0005524">
    <property type="term" value="F:ATP binding"/>
    <property type="evidence" value="ECO:0007669"/>
    <property type="project" value="UniProtKB-KW"/>
</dbReference>
<dbReference type="EMBL" id="JANBUY010000361">
    <property type="protein sequence ID" value="KAJ2859708.1"/>
    <property type="molecule type" value="Genomic_DNA"/>
</dbReference>
<reference evidence="5" key="1">
    <citation type="submission" date="2022-07" db="EMBL/GenBank/DDBJ databases">
        <title>Phylogenomic reconstructions and comparative analyses of Kickxellomycotina fungi.</title>
        <authorList>
            <person name="Reynolds N.K."/>
            <person name="Stajich J.E."/>
            <person name="Barry K."/>
            <person name="Grigoriev I.V."/>
            <person name="Crous P."/>
            <person name="Smith M.E."/>
        </authorList>
    </citation>
    <scope>NUCLEOTIDE SEQUENCE</scope>
    <source>
        <strain evidence="5">RSA 476</strain>
    </source>
</reference>
<dbReference type="AlphaFoldDB" id="A0A9W8IF41"/>